<proteinExistence type="predicted"/>
<dbReference type="AlphaFoldDB" id="A0A1C6SCA6"/>
<organism evidence="7 8">
    <name type="scientific">Micromonospora inyonensis</name>
    <dbReference type="NCBI Taxonomy" id="47866"/>
    <lineage>
        <taxon>Bacteria</taxon>
        <taxon>Bacillati</taxon>
        <taxon>Actinomycetota</taxon>
        <taxon>Actinomycetes</taxon>
        <taxon>Micromonosporales</taxon>
        <taxon>Micromonosporaceae</taxon>
        <taxon>Micromonospora</taxon>
    </lineage>
</organism>
<evidence type="ECO:0000313" key="8">
    <source>
        <dbReference type="Proteomes" id="UP000198906"/>
    </source>
</evidence>
<reference evidence="8" key="1">
    <citation type="submission" date="2016-06" db="EMBL/GenBank/DDBJ databases">
        <authorList>
            <person name="Varghese N."/>
        </authorList>
    </citation>
    <scope>NUCLEOTIDE SEQUENCE [LARGE SCALE GENOMIC DNA]</scope>
    <source>
        <strain evidence="8">DSM 46123</strain>
    </source>
</reference>
<keyword evidence="4 5" id="KW-0472">Membrane</keyword>
<name>A0A1C6SCA6_9ACTN</name>
<gene>
    <name evidence="7" type="ORF">GA0074694_4672</name>
</gene>
<comment type="subcellular location">
    <subcellularLocation>
        <location evidence="1">Membrane</location>
        <topology evidence="1">Multi-pass membrane protein</topology>
    </subcellularLocation>
</comment>
<evidence type="ECO:0000256" key="1">
    <source>
        <dbReference type="ARBA" id="ARBA00004141"/>
    </source>
</evidence>
<dbReference type="Proteomes" id="UP000198906">
    <property type="component" value="Unassembled WGS sequence"/>
</dbReference>
<feature type="transmembrane region" description="Helical" evidence="5">
    <location>
        <begin position="27"/>
        <end position="45"/>
    </location>
</feature>
<dbReference type="GO" id="GO:0016020">
    <property type="term" value="C:membrane"/>
    <property type="evidence" value="ECO:0007669"/>
    <property type="project" value="UniProtKB-SubCell"/>
</dbReference>
<dbReference type="Pfam" id="PF00916">
    <property type="entry name" value="Sulfate_transp"/>
    <property type="match status" value="1"/>
</dbReference>
<keyword evidence="3 5" id="KW-1133">Transmembrane helix</keyword>
<evidence type="ECO:0000256" key="5">
    <source>
        <dbReference type="SAM" id="Phobius"/>
    </source>
</evidence>
<dbReference type="EMBL" id="FMHU01000002">
    <property type="protein sequence ID" value="SCL26972.1"/>
    <property type="molecule type" value="Genomic_DNA"/>
</dbReference>
<feature type="domain" description="SLC26A/SulP transporter" evidence="6">
    <location>
        <begin position="2"/>
        <end position="63"/>
    </location>
</feature>
<keyword evidence="2 5" id="KW-0812">Transmembrane</keyword>
<dbReference type="STRING" id="47866.GA0074694_4672"/>
<evidence type="ECO:0000256" key="4">
    <source>
        <dbReference type="ARBA" id="ARBA00023136"/>
    </source>
</evidence>
<evidence type="ECO:0000259" key="6">
    <source>
        <dbReference type="Pfam" id="PF00916"/>
    </source>
</evidence>
<evidence type="ECO:0000256" key="2">
    <source>
        <dbReference type="ARBA" id="ARBA00022692"/>
    </source>
</evidence>
<keyword evidence="8" id="KW-1185">Reference proteome</keyword>
<accession>A0A1C6SCA6</accession>
<protein>
    <submittedName>
        <fullName evidence="7">Sulfate permease family protein</fullName>
    </submittedName>
</protein>
<dbReference type="InterPro" id="IPR011547">
    <property type="entry name" value="SLC26A/SulP_dom"/>
</dbReference>
<sequence length="95" mass="8775">MLAGVTVAVVALPLALAFGVTSGLGAAAGLVTAVVAGAVAAVFGGSDVQVSGPTGAMTVVLVPVAQGYGARGVLMVGASSSATKCRSGTAGKPCT</sequence>
<evidence type="ECO:0000256" key="3">
    <source>
        <dbReference type="ARBA" id="ARBA00022989"/>
    </source>
</evidence>
<evidence type="ECO:0000313" key="7">
    <source>
        <dbReference type="EMBL" id="SCL26972.1"/>
    </source>
</evidence>